<dbReference type="STRING" id="3476.A0A2P5CKY7"/>
<sequence>MVPSVASDISESSYSSREPHRKGYVEQWIASKEAAVKEVIHHGVSFVEPLGRCPSSSPVELLVLVLFWCLQQNTQLLLVLVFRKRLESFGRLQILNIKFSPFMSANKFEKPILLIHGEQYNDPRTLPMPVSQMENTPYVA</sequence>
<keyword evidence="2" id="KW-1185">Reference proteome</keyword>
<dbReference type="OrthoDB" id="43744at2759"/>
<protein>
    <submittedName>
        <fullName evidence="1">Uncharacterized protein</fullName>
    </submittedName>
</protein>
<evidence type="ECO:0000313" key="2">
    <source>
        <dbReference type="Proteomes" id="UP000237105"/>
    </source>
</evidence>
<accession>A0A2P5CKY7</accession>
<proteinExistence type="predicted"/>
<dbReference type="EMBL" id="JXTB01000119">
    <property type="protein sequence ID" value="PON61710.1"/>
    <property type="molecule type" value="Genomic_DNA"/>
</dbReference>
<comment type="caution">
    <text evidence="1">The sequence shown here is derived from an EMBL/GenBank/DDBJ whole genome shotgun (WGS) entry which is preliminary data.</text>
</comment>
<dbReference type="Proteomes" id="UP000237105">
    <property type="component" value="Unassembled WGS sequence"/>
</dbReference>
<dbReference type="AlphaFoldDB" id="A0A2P5CKY7"/>
<name>A0A2P5CKY7_PARAD</name>
<evidence type="ECO:0000313" key="1">
    <source>
        <dbReference type="EMBL" id="PON61710.1"/>
    </source>
</evidence>
<organism evidence="1 2">
    <name type="scientific">Parasponia andersonii</name>
    <name type="common">Sponia andersonii</name>
    <dbReference type="NCBI Taxonomy" id="3476"/>
    <lineage>
        <taxon>Eukaryota</taxon>
        <taxon>Viridiplantae</taxon>
        <taxon>Streptophyta</taxon>
        <taxon>Embryophyta</taxon>
        <taxon>Tracheophyta</taxon>
        <taxon>Spermatophyta</taxon>
        <taxon>Magnoliopsida</taxon>
        <taxon>eudicotyledons</taxon>
        <taxon>Gunneridae</taxon>
        <taxon>Pentapetalae</taxon>
        <taxon>rosids</taxon>
        <taxon>fabids</taxon>
        <taxon>Rosales</taxon>
        <taxon>Cannabaceae</taxon>
        <taxon>Parasponia</taxon>
    </lineage>
</organism>
<reference evidence="2" key="1">
    <citation type="submission" date="2016-06" db="EMBL/GenBank/DDBJ databases">
        <title>Parallel loss of symbiosis genes in relatives of nitrogen-fixing non-legume Parasponia.</title>
        <authorList>
            <person name="Van Velzen R."/>
            <person name="Holmer R."/>
            <person name="Bu F."/>
            <person name="Rutten L."/>
            <person name="Van Zeijl A."/>
            <person name="Liu W."/>
            <person name="Santuari L."/>
            <person name="Cao Q."/>
            <person name="Sharma T."/>
            <person name="Shen D."/>
            <person name="Roswanjaya Y."/>
            <person name="Wardhani T."/>
            <person name="Kalhor M.S."/>
            <person name="Jansen J."/>
            <person name="Van den Hoogen J."/>
            <person name="Gungor B."/>
            <person name="Hartog M."/>
            <person name="Hontelez J."/>
            <person name="Verver J."/>
            <person name="Yang W.-C."/>
            <person name="Schijlen E."/>
            <person name="Repin R."/>
            <person name="Schilthuizen M."/>
            <person name="Schranz E."/>
            <person name="Heidstra R."/>
            <person name="Miyata K."/>
            <person name="Fedorova E."/>
            <person name="Kohlen W."/>
            <person name="Bisseling T."/>
            <person name="Smit S."/>
            <person name="Geurts R."/>
        </authorList>
    </citation>
    <scope>NUCLEOTIDE SEQUENCE [LARGE SCALE GENOMIC DNA]</scope>
    <source>
        <strain evidence="2">cv. WU1-14</strain>
    </source>
</reference>
<gene>
    <name evidence="1" type="ORF">PanWU01x14_143690</name>
</gene>